<keyword evidence="4 6" id="KW-1133">Transmembrane helix</keyword>
<evidence type="ECO:0000256" key="6">
    <source>
        <dbReference type="SAM" id="Phobius"/>
    </source>
</evidence>
<reference evidence="7 8" key="1">
    <citation type="submission" date="2020-08" db="EMBL/GenBank/DDBJ databases">
        <title>Sequencing the genomes of 1000 actinobacteria strains.</title>
        <authorList>
            <person name="Klenk H.-P."/>
        </authorList>
    </citation>
    <scope>NUCLEOTIDE SEQUENCE [LARGE SCALE GENOMIC DNA]</scope>
    <source>
        <strain evidence="7 8">DSM 45809</strain>
    </source>
</reference>
<dbReference type="InterPro" id="IPR001123">
    <property type="entry name" value="LeuE-type"/>
</dbReference>
<comment type="caution">
    <text evidence="7">The sequence shown here is derived from an EMBL/GenBank/DDBJ whole genome shotgun (WGS) entry which is preliminary data.</text>
</comment>
<dbReference type="PANTHER" id="PTHR30086">
    <property type="entry name" value="ARGININE EXPORTER PROTEIN ARGO"/>
    <property type="match status" value="1"/>
</dbReference>
<dbReference type="Pfam" id="PF01810">
    <property type="entry name" value="LysE"/>
    <property type="match status" value="1"/>
</dbReference>
<evidence type="ECO:0000313" key="7">
    <source>
        <dbReference type="EMBL" id="MBB4743795.1"/>
    </source>
</evidence>
<comment type="subcellular location">
    <subcellularLocation>
        <location evidence="1">Cell membrane</location>
        <topology evidence="1">Multi-pass membrane protein</topology>
    </subcellularLocation>
</comment>
<dbReference type="GO" id="GO:0015171">
    <property type="term" value="F:amino acid transmembrane transporter activity"/>
    <property type="evidence" value="ECO:0007669"/>
    <property type="project" value="TreeGrafter"/>
</dbReference>
<evidence type="ECO:0000313" key="8">
    <source>
        <dbReference type="Proteomes" id="UP000546162"/>
    </source>
</evidence>
<name>A0A7W7H4D6_9ACTN</name>
<feature type="transmembrane region" description="Helical" evidence="6">
    <location>
        <begin position="6"/>
        <end position="28"/>
    </location>
</feature>
<sequence length="206" mass="22196">MNWTAYATYLVFALTVVLIPGPDFAVVVGNTMSGGRSRGMWSAAGVASSNAVQGVVAMAGLGALVMRAQPVFAVVKWVGAAYLMYLGLRLLQAARRGRYALPGSAAVEHAARRGWRQGFLSNITNPKVLVFYVAVLPQFLTPGAGPLSLMLFALSHALLSLTYLLTLTAVMHRVRRILARRKVRRCLDATTGIAMIGFGTRLAFER</sequence>
<dbReference type="PIRSF" id="PIRSF006324">
    <property type="entry name" value="LeuE"/>
    <property type="match status" value="1"/>
</dbReference>
<keyword evidence="2" id="KW-1003">Cell membrane</keyword>
<feature type="transmembrane region" description="Helical" evidence="6">
    <location>
        <begin position="146"/>
        <end position="165"/>
    </location>
</feature>
<dbReference type="EMBL" id="JACHNB010000001">
    <property type="protein sequence ID" value="MBB4743795.1"/>
    <property type="molecule type" value="Genomic_DNA"/>
</dbReference>
<keyword evidence="5 6" id="KW-0472">Membrane</keyword>
<protein>
    <submittedName>
        <fullName evidence="7">Threonine/homoserine/homoserine lactone efflux protein</fullName>
    </submittedName>
</protein>
<organism evidence="7 8">
    <name type="scientific">Actinoplanes octamycinicus</name>
    <dbReference type="NCBI Taxonomy" id="135948"/>
    <lineage>
        <taxon>Bacteria</taxon>
        <taxon>Bacillati</taxon>
        <taxon>Actinomycetota</taxon>
        <taxon>Actinomycetes</taxon>
        <taxon>Micromonosporales</taxon>
        <taxon>Micromonosporaceae</taxon>
        <taxon>Actinoplanes</taxon>
    </lineage>
</organism>
<dbReference type="RefSeq" id="WP_185044043.1">
    <property type="nucleotide sequence ID" value="NZ_BAABFG010000005.1"/>
</dbReference>
<dbReference type="GO" id="GO:0005886">
    <property type="term" value="C:plasma membrane"/>
    <property type="evidence" value="ECO:0007669"/>
    <property type="project" value="UniProtKB-SubCell"/>
</dbReference>
<evidence type="ECO:0000256" key="3">
    <source>
        <dbReference type="ARBA" id="ARBA00022692"/>
    </source>
</evidence>
<feature type="transmembrane region" description="Helical" evidence="6">
    <location>
        <begin position="40"/>
        <end position="65"/>
    </location>
</feature>
<proteinExistence type="predicted"/>
<dbReference type="AlphaFoldDB" id="A0A7W7H4D6"/>
<dbReference type="PANTHER" id="PTHR30086:SF20">
    <property type="entry name" value="ARGININE EXPORTER PROTEIN ARGO-RELATED"/>
    <property type="match status" value="1"/>
</dbReference>
<feature type="transmembrane region" description="Helical" evidence="6">
    <location>
        <begin position="71"/>
        <end position="91"/>
    </location>
</feature>
<evidence type="ECO:0000256" key="4">
    <source>
        <dbReference type="ARBA" id="ARBA00022989"/>
    </source>
</evidence>
<evidence type="ECO:0000256" key="1">
    <source>
        <dbReference type="ARBA" id="ARBA00004651"/>
    </source>
</evidence>
<keyword evidence="3 6" id="KW-0812">Transmembrane</keyword>
<dbReference type="Proteomes" id="UP000546162">
    <property type="component" value="Unassembled WGS sequence"/>
</dbReference>
<gene>
    <name evidence="7" type="ORF">BJY16_007254</name>
</gene>
<evidence type="ECO:0000256" key="2">
    <source>
        <dbReference type="ARBA" id="ARBA00022475"/>
    </source>
</evidence>
<evidence type="ECO:0000256" key="5">
    <source>
        <dbReference type="ARBA" id="ARBA00023136"/>
    </source>
</evidence>
<keyword evidence="8" id="KW-1185">Reference proteome</keyword>
<accession>A0A7W7H4D6</accession>